<dbReference type="GO" id="GO:0007166">
    <property type="term" value="P:cell surface receptor signaling pathway"/>
    <property type="evidence" value="ECO:0007669"/>
    <property type="project" value="InterPro"/>
</dbReference>
<evidence type="ECO:0000259" key="7">
    <source>
        <dbReference type="PROSITE" id="PS50261"/>
    </source>
</evidence>
<protein>
    <recommendedName>
        <fullName evidence="7">G-protein coupled receptors family 2 profile 2 domain-containing protein</fullName>
    </recommendedName>
</protein>
<dbReference type="PROSITE" id="PS50261">
    <property type="entry name" value="G_PROTEIN_RECEP_F2_4"/>
    <property type="match status" value="1"/>
</dbReference>
<dbReference type="SUPFAM" id="SSF81321">
    <property type="entry name" value="Family A G protein-coupled receptor-like"/>
    <property type="match status" value="1"/>
</dbReference>
<name>A0A6A6VAJ7_9PLEO</name>
<reference evidence="8" key="1">
    <citation type="journal article" date="2020" name="Stud. Mycol.">
        <title>101 Dothideomycetes genomes: a test case for predicting lifestyles and emergence of pathogens.</title>
        <authorList>
            <person name="Haridas S."/>
            <person name="Albert R."/>
            <person name="Binder M."/>
            <person name="Bloem J."/>
            <person name="Labutti K."/>
            <person name="Salamov A."/>
            <person name="Andreopoulos B."/>
            <person name="Baker S."/>
            <person name="Barry K."/>
            <person name="Bills G."/>
            <person name="Bluhm B."/>
            <person name="Cannon C."/>
            <person name="Castanera R."/>
            <person name="Culley D."/>
            <person name="Daum C."/>
            <person name="Ezra D."/>
            <person name="Gonzalez J."/>
            <person name="Henrissat B."/>
            <person name="Kuo A."/>
            <person name="Liang C."/>
            <person name="Lipzen A."/>
            <person name="Lutzoni F."/>
            <person name="Magnuson J."/>
            <person name="Mondo S."/>
            <person name="Nolan M."/>
            <person name="Ohm R."/>
            <person name="Pangilinan J."/>
            <person name="Park H.-J."/>
            <person name="Ramirez L."/>
            <person name="Alfaro M."/>
            <person name="Sun H."/>
            <person name="Tritt A."/>
            <person name="Yoshinaga Y."/>
            <person name="Zwiers L.-H."/>
            <person name="Turgeon B."/>
            <person name="Goodwin S."/>
            <person name="Spatafora J."/>
            <person name="Crous P."/>
            <person name="Grigoriev I."/>
        </authorList>
    </citation>
    <scope>NUCLEOTIDE SEQUENCE</scope>
    <source>
        <strain evidence="8">CBS 119925</strain>
    </source>
</reference>
<dbReference type="OrthoDB" id="18453at2759"/>
<feature type="region of interest" description="Disordered" evidence="5">
    <location>
        <begin position="259"/>
        <end position="292"/>
    </location>
</feature>
<feature type="compositionally biased region" description="Low complexity" evidence="5">
    <location>
        <begin position="263"/>
        <end position="273"/>
    </location>
</feature>
<dbReference type="AlphaFoldDB" id="A0A6A6VAJ7"/>
<feature type="transmembrane region" description="Helical" evidence="6">
    <location>
        <begin position="91"/>
        <end position="114"/>
    </location>
</feature>
<evidence type="ECO:0000313" key="8">
    <source>
        <dbReference type="EMBL" id="KAF2747632.1"/>
    </source>
</evidence>
<evidence type="ECO:0000256" key="5">
    <source>
        <dbReference type="SAM" id="MobiDB-lite"/>
    </source>
</evidence>
<dbReference type="GO" id="GO:0005886">
    <property type="term" value="C:plasma membrane"/>
    <property type="evidence" value="ECO:0007669"/>
    <property type="project" value="TreeGrafter"/>
</dbReference>
<evidence type="ECO:0000256" key="6">
    <source>
        <dbReference type="SAM" id="Phobius"/>
    </source>
</evidence>
<dbReference type="PANTHER" id="PTHR23112">
    <property type="entry name" value="G PROTEIN-COUPLED RECEPTOR 157-RELATED"/>
    <property type="match status" value="1"/>
</dbReference>
<feature type="transmembrane region" description="Helical" evidence="6">
    <location>
        <begin position="397"/>
        <end position="417"/>
    </location>
</feature>
<evidence type="ECO:0000256" key="2">
    <source>
        <dbReference type="ARBA" id="ARBA00022692"/>
    </source>
</evidence>
<feature type="transmembrane region" description="Helical" evidence="6">
    <location>
        <begin position="357"/>
        <end position="377"/>
    </location>
</feature>
<dbReference type="InterPro" id="IPR017981">
    <property type="entry name" value="GPCR_2-like_7TM"/>
</dbReference>
<dbReference type="Pfam" id="PF05462">
    <property type="entry name" value="Dicty_CAR"/>
    <property type="match status" value="1"/>
</dbReference>
<sequence>MARPKLSEAQVLAITSSERSMSVLSVLGSLFIMTTFLKWHYFRKPINRLVFYASFGNVLANVATLIGTTALPGPGEKPSALCQFQGVLIQWFMMADSLWVFSMALNVMLVFFHSYNSRSLRQLEKWYLLFSYGVPFIPALIYIIVEKATAKRIYGPATIWCWIDARVEWLRIAFFYVPVWVVVCLTLSIYVYTGYTIFMRRRKLAQLSSVSRDAANPPVVIANPFTAANAKGISATTEISVRYTTDSIRSESTAIDQRCANDSRSSFSSTRNLSGHHQGPNGAIIQGIRTNGTDGRISSAHRTAVGSEDNLEPNPNYKANITADGPIGEISVSQPNTTPAAYNPNHRRNAAMEGNSAAWSYFKVAFLMFAALFIVWVPSTVNRLQQFIDRDDPIFGLNLASALVLPLQGFWNAMVYISTTWPECKRAFTEILDAVAAIRHPNSARPVHRHKDSQHTLTTGETQEFETVQIGLQDMLKSNPHPQGQPRAEP</sequence>
<organism evidence="8 9">
    <name type="scientific">Sporormia fimetaria CBS 119925</name>
    <dbReference type="NCBI Taxonomy" id="1340428"/>
    <lineage>
        <taxon>Eukaryota</taxon>
        <taxon>Fungi</taxon>
        <taxon>Dikarya</taxon>
        <taxon>Ascomycota</taxon>
        <taxon>Pezizomycotina</taxon>
        <taxon>Dothideomycetes</taxon>
        <taxon>Pleosporomycetidae</taxon>
        <taxon>Pleosporales</taxon>
        <taxon>Sporormiaceae</taxon>
        <taxon>Sporormia</taxon>
    </lineage>
</organism>
<feature type="transmembrane region" description="Helical" evidence="6">
    <location>
        <begin position="49"/>
        <end position="71"/>
    </location>
</feature>
<keyword evidence="2 6" id="KW-0812">Transmembrane</keyword>
<keyword evidence="3 6" id="KW-1133">Transmembrane helix</keyword>
<evidence type="ECO:0000256" key="3">
    <source>
        <dbReference type="ARBA" id="ARBA00022989"/>
    </source>
</evidence>
<evidence type="ECO:0000313" key="9">
    <source>
        <dbReference type="Proteomes" id="UP000799440"/>
    </source>
</evidence>
<feature type="transmembrane region" description="Helical" evidence="6">
    <location>
        <begin position="172"/>
        <end position="193"/>
    </location>
</feature>
<evidence type="ECO:0000256" key="4">
    <source>
        <dbReference type="ARBA" id="ARBA00023136"/>
    </source>
</evidence>
<dbReference type="GO" id="GO:0004930">
    <property type="term" value="F:G protein-coupled receptor activity"/>
    <property type="evidence" value="ECO:0007669"/>
    <property type="project" value="TreeGrafter"/>
</dbReference>
<dbReference type="GO" id="GO:0007189">
    <property type="term" value="P:adenylate cyclase-activating G protein-coupled receptor signaling pathway"/>
    <property type="evidence" value="ECO:0007669"/>
    <property type="project" value="TreeGrafter"/>
</dbReference>
<accession>A0A6A6VAJ7</accession>
<proteinExistence type="predicted"/>
<keyword evidence="4 6" id="KW-0472">Membrane</keyword>
<feature type="transmembrane region" description="Helical" evidence="6">
    <location>
        <begin position="20"/>
        <end position="37"/>
    </location>
</feature>
<comment type="subcellular location">
    <subcellularLocation>
        <location evidence="1">Membrane</location>
        <topology evidence="1">Multi-pass membrane protein</topology>
    </subcellularLocation>
</comment>
<dbReference type="Gene3D" id="1.20.1070.10">
    <property type="entry name" value="Rhodopsin 7-helix transmembrane proteins"/>
    <property type="match status" value="1"/>
</dbReference>
<feature type="domain" description="G-protein coupled receptors family 2 profile 2" evidence="7">
    <location>
        <begin position="11"/>
        <end position="202"/>
    </location>
</feature>
<feature type="transmembrane region" description="Helical" evidence="6">
    <location>
        <begin position="126"/>
        <end position="145"/>
    </location>
</feature>
<dbReference type="PANTHER" id="PTHR23112:SF0">
    <property type="entry name" value="TRANSMEMBRANE PROTEIN 116"/>
    <property type="match status" value="1"/>
</dbReference>
<dbReference type="Proteomes" id="UP000799440">
    <property type="component" value="Unassembled WGS sequence"/>
</dbReference>
<dbReference type="EMBL" id="MU006572">
    <property type="protein sequence ID" value="KAF2747632.1"/>
    <property type="molecule type" value="Genomic_DNA"/>
</dbReference>
<gene>
    <name evidence="8" type="ORF">M011DRAFT_494364</name>
</gene>
<keyword evidence="9" id="KW-1185">Reference proteome</keyword>
<evidence type="ECO:0000256" key="1">
    <source>
        <dbReference type="ARBA" id="ARBA00004141"/>
    </source>
</evidence>